<gene>
    <name evidence="2" type="ORF">GSOID_T00025790001</name>
</gene>
<accession>E4Z343</accession>
<dbReference type="Proteomes" id="UP000011014">
    <property type="component" value="Unassembled WGS sequence"/>
</dbReference>
<feature type="region of interest" description="Disordered" evidence="1">
    <location>
        <begin position="1"/>
        <end position="67"/>
    </location>
</feature>
<feature type="compositionally biased region" description="Low complexity" evidence="1">
    <location>
        <begin position="1"/>
        <end position="36"/>
    </location>
</feature>
<dbReference type="AlphaFoldDB" id="E4Z343"/>
<organism evidence="2">
    <name type="scientific">Oikopleura dioica</name>
    <name type="common">Tunicate</name>
    <dbReference type="NCBI Taxonomy" id="34765"/>
    <lineage>
        <taxon>Eukaryota</taxon>
        <taxon>Metazoa</taxon>
        <taxon>Chordata</taxon>
        <taxon>Tunicata</taxon>
        <taxon>Appendicularia</taxon>
        <taxon>Copelata</taxon>
        <taxon>Oikopleuridae</taxon>
        <taxon>Oikopleura</taxon>
    </lineage>
</organism>
<dbReference type="EMBL" id="FN656891">
    <property type="protein sequence ID" value="CBY42121.1"/>
    <property type="molecule type" value="Genomic_DNA"/>
</dbReference>
<evidence type="ECO:0000313" key="2">
    <source>
        <dbReference type="EMBL" id="CBY42121.1"/>
    </source>
</evidence>
<protein>
    <submittedName>
        <fullName evidence="2">Uncharacterized protein</fullName>
    </submittedName>
</protein>
<sequence length="137" mass="15248">MSDSDSFTSSSYTSYSDSLTYSDGSLTDSSDFDLLLATPDRAERSEQSARVKENNPQENKQDEEPVECARQFLDTSSNDLELTTEAEALEIPEKSLKSENMVSKRELLKVCCSLLDFGNQALELRPPLCCTVNILFA</sequence>
<feature type="compositionally biased region" description="Basic and acidic residues" evidence="1">
    <location>
        <begin position="40"/>
        <end position="63"/>
    </location>
</feature>
<proteinExistence type="predicted"/>
<name>E4Z343_OIKDI</name>
<evidence type="ECO:0000256" key="1">
    <source>
        <dbReference type="SAM" id="MobiDB-lite"/>
    </source>
</evidence>
<reference evidence="2" key="1">
    <citation type="journal article" date="2010" name="Science">
        <title>Plasticity of animal genome architecture unmasked by rapid evolution of a pelagic tunicate.</title>
        <authorList>
            <person name="Denoeud F."/>
            <person name="Henriet S."/>
            <person name="Mungpakdee S."/>
            <person name="Aury J.M."/>
            <person name="Da Silva C."/>
            <person name="Brinkmann H."/>
            <person name="Mikhaleva J."/>
            <person name="Olsen L.C."/>
            <person name="Jubin C."/>
            <person name="Canestro C."/>
            <person name="Bouquet J.M."/>
            <person name="Danks G."/>
            <person name="Poulain J."/>
            <person name="Campsteijn C."/>
            <person name="Adamski M."/>
            <person name="Cross I."/>
            <person name="Yadetie F."/>
            <person name="Muffato M."/>
            <person name="Louis A."/>
            <person name="Butcher S."/>
            <person name="Tsagkogeorga G."/>
            <person name="Konrad A."/>
            <person name="Singh S."/>
            <person name="Jensen M.F."/>
            <person name="Cong E.H."/>
            <person name="Eikeseth-Otteraa H."/>
            <person name="Noel B."/>
            <person name="Anthouard V."/>
            <person name="Porcel B.M."/>
            <person name="Kachouri-Lafond R."/>
            <person name="Nishino A."/>
            <person name="Ugolini M."/>
            <person name="Chourrout P."/>
            <person name="Nishida H."/>
            <person name="Aasland R."/>
            <person name="Huzurbazar S."/>
            <person name="Westhof E."/>
            <person name="Delsuc F."/>
            <person name="Lehrach H."/>
            <person name="Reinhardt R."/>
            <person name="Weissenbach J."/>
            <person name="Roy S.W."/>
            <person name="Artiguenave F."/>
            <person name="Postlethwait J.H."/>
            <person name="Manak J.R."/>
            <person name="Thompson E.M."/>
            <person name="Jaillon O."/>
            <person name="Du Pasquier L."/>
            <person name="Boudinot P."/>
            <person name="Liberles D.A."/>
            <person name="Volff J.N."/>
            <person name="Philippe H."/>
            <person name="Lenhard B."/>
            <person name="Roest Crollius H."/>
            <person name="Wincker P."/>
            <person name="Chourrout D."/>
        </authorList>
    </citation>
    <scope>NUCLEOTIDE SEQUENCE [LARGE SCALE GENOMIC DNA]</scope>
</reference>